<name>A0A5B7CUN6_PORTR</name>
<evidence type="ECO:0000313" key="3">
    <source>
        <dbReference type="Proteomes" id="UP000324222"/>
    </source>
</evidence>
<feature type="region of interest" description="Disordered" evidence="1">
    <location>
        <begin position="95"/>
        <end position="121"/>
    </location>
</feature>
<dbReference type="AlphaFoldDB" id="A0A5B7CUN6"/>
<protein>
    <submittedName>
        <fullName evidence="2">Uncharacterized protein</fullName>
    </submittedName>
</protein>
<accession>A0A5B7CUN6</accession>
<proteinExistence type="predicted"/>
<evidence type="ECO:0000313" key="2">
    <source>
        <dbReference type="EMBL" id="MPC12414.1"/>
    </source>
</evidence>
<sequence length="121" mass="13419">MPRRSVMTRRNFSVQSSPGCHGPAMRLAATHLVFWVHAECVHLEAGQGGAKVKSRAVEQHRDKGLILSNLKRKMNPYTFPSNDFCRSYTSSTCTPFTPMSSSSSVNRPVKEPGQKAVNSRL</sequence>
<gene>
    <name evidence="2" type="ORF">E2C01_005108</name>
</gene>
<feature type="region of interest" description="Disordered" evidence="1">
    <location>
        <begin position="1"/>
        <end position="20"/>
    </location>
</feature>
<keyword evidence="3" id="KW-1185">Reference proteome</keyword>
<evidence type="ECO:0000256" key="1">
    <source>
        <dbReference type="SAM" id="MobiDB-lite"/>
    </source>
</evidence>
<feature type="compositionally biased region" description="Polar residues" evidence="1">
    <location>
        <begin position="95"/>
        <end position="106"/>
    </location>
</feature>
<feature type="compositionally biased region" description="Polar residues" evidence="1">
    <location>
        <begin position="8"/>
        <end position="18"/>
    </location>
</feature>
<dbReference type="Proteomes" id="UP000324222">
    <property type="component" value="Unassembled WGS sequence"/>
</dbReference>
<dbReference type="EMBL" id="VSRR010000215">
    <property type="protein sequence ID" value="MPC12414.1"/>
    <property type="molecule type" value="Genomic_DNA"/>
</dbReference>
<reference evidence="2 3" key="1">
    <citation type="submission" date="2019-05" db="EMBL/GenBank/DDBJ databases">
        <title>Another draft genome of Portunus trituberculatus and its Hox gene families provides insights of decapod evolution.</title>
        <authorList>
            <person name="Jeong J.-H."/>
            <person name="Song I."/>
            <person name="Kim S."/>
            <person name="Choi T."/>
            <person name="Kim D."/>
            <person name="Ryu S."/>
            <person name="Kim W."/>
        </authorList>
    </citation>
    <scope>NUCLEOTIDE SEQUENCE [LARGE SCALE GENOMIC DNA]</scope>
    <source>
        <tissue evidence="2">Muscle</tissue>
    </source>
</reference>
<organism evidence="2 3">
    <name type="scientific">Portunus trituberculatus</name>
    <name type="common">Swimming crab</name>
    <name type="synonym">Neptunus trituberculatus</name>
    <dbReference type="NCBI Taxonomy" id="210409"/>
    <lineage>
        <taxon>Eukaryota</taxon>
        <taxon>Metazoa</taxon>
        <taxon>Ecdysozoa</taxon>
        <taxon>Arthropoda</taxon>
        <taxon>Crustacea</taxon>
        <taxon>Multicrustacea</taxon>
        <taxon>Malacostraca</taxon>
        <taxon>Eumalacostraca</taxon>
        <taxon>Eucarida</taxon>
        <taxon>Decapoda</taxon>
        <taxon>Pleocyemata</taxon>
        <taxon>Brachyura</taxon>
        <taxon>Eubrachyura</taxon>
        <taxon>Portunoidea</taxon>
        <taxon>Portunidae</taxon>
        <taxon>Portuninae</taxon>
        <taxon>Portunus</taxon>
    </lineage>
</organism>
<comment type="caution">
    <text evidence="2">The sequence shown here is derived from an EMBL/GenBank/DDBJ whole genome shotgun (WGS) entry which is preliminary data.</text>
</comment>